<feature type="binding site" evidence="19">
    <location>
        <position position="142"/>
    </location>
    <ligand>
        <name>glyoxylate</name>
        <dbReference type="ChEBI" id="CHEBI:36655"/>
    </ligand>
</feature>
<dbReference type="GO" id="GO:0004460">
    <property type="term" value="F:L-lactate dehydrogenase (cytochrome) activity"/>
    <property type="evidence" value="ECO:0007669"/>
    <property type="project" value="UniProtKB-EC"/>
</dbReference>
<feature type="binding site" evidence="19">
    <location>
        <begin position="296"/>
        <end position="300"/>
    </location>
    <ligand>
        <name>FMN</name>
        <dbReference type="ChEBI" id="CHEBI:58210"/>
    </ligand>
</feature>
<dbReference type="Pfam" id="PF01070">
    <property type="entry name" value="FMN_dh"/>
    <property type="match status" value="1"/>
</dbReference>
<name>A0A9W9H112_9EURO</name>
<comment type="cofactor">
    <cofactor evidence="1">
        <name>FMN</name>
        <dbReference type="ChEBI" id="CHEBI:58210"/>
    </cofactor>
</comment>
<keyword evidence="7 19" id="KW-0288">FMN</keyword>
<dbReference type="OrthoDB" id="1925334at2759"/>
<evidence type="ECO:0000256" key="16">
    <source>
        <dbReference type="ARBA" id="ARBA00066458"/>
    </source>
</evidence>
<dbReference type="Proteomes" id="UP001149079">
    <property type="component" value="Unassembled WGS sequence"/>
</dbReference>
<accession>A0A9W9H112</accession>
<dbReference type="PANTHER" id="PTHR10578">
    <property type="entry name" value="S -2-HYDROXY-ACID OXIDASE-RELATED"/>
    <property type="match status" value="1"/>
</dbReference>
<keyword evidence="6 19" id="KW-0285">Flavoprotein</keyword>
<dbReference type="InterPro" id="IPR013785">
    <property type="entry name" value="Aldolase_TIM"/>
</dbReference>
<dbReference type="EMBL" id="JAPQKL010000004">
    <property type="protein sequence ID" value="KAJ5135485.1"/>
    <property type="molecule type" value="Genomic_DNA"/>
</dbReference>
<evidence type="ECO:0000256" key="11">
    <source>
        <dbReference type="ARBA" id="ARBA00023128"/>
    </source>
</evidence>
<dbReference type="FunFam" id="3.20.20.70:FF:000062">
    <property type="entry name" value="Cytochrome b2, mitochondrial, putative"/>
    <property type="match status" value="1"/>
</dbReference>
<feature type="binding site" evidence="19">
    <location>
        <begin position="319"/>
        <end position="320"/>
    </location>
    <ligand>
        <name>FMN</name>
        <dbReference type="ChEBI" id="CHEBI:58210"/>
    </ligand>
</feature>
<feature type="binding site" evidence="19">
    <location>
        <position position="260"/>
    </location>
    <ligand>
        <name>glyoxylate</name>
        <dbReference type="ChEBI" id="CHEBI:36655"/>
    </ligand>
</feature>
<feature type="binding site" evidence="19">
    <location>
        <position position="265"/>
    </location>
    <ligand>
        <name>glyoxylate</name>
        <dbReference type="ChEBI" id="CHEBI:36655"/>
    </ligand>
</feature>
<evidence type="ECO:0000256" key="6">
    <source>
        <dbReference type="ARBA" id="ARBA00022630"/>
    </source>
</evidence>
<dbReference type="InterPro" id="IPR000262">
    <property type="entry name" value="FMN-dep_DH"/>
</dbReference>
<dbReference type="SUPFAM" id="SSF51395">
    <property type="entry name" value="FMN-linked oxidoreductases"/>
    <property type="match status" value="1"/>
</dbReference>
<comment type="similarity">
    <text evidence="14">In the C-terminal section; belongs to the FMN-dependent alpha-hydroxy acid dehydrogenase family.</text>
</comment>
<evidence type="ECO:0000256" key="4">
    <source>
        <dbReference type="ARBA" id="ARBA00011881"/>
    </source>
</evidence>
<evidence type="ECO:0000256" key="7">
    <source>
        <dbReference type="ARBA" id="ARBA00022643"/>
    </source>
</evidence>
<feature type="binding site" evidence="19">
    <location>
        <position position="117"/>
    </location>
    <ligand>
        <name>FMN</name>
        <dbReference type="ChEBI" id="CHEBI:58210"/>
    </ligand>
</feature>
<dbReference type="EC" id="1.1.2.3" evidence="16"/>
<feature type="domain" description="FMN hydroxy acid dehydrogenase" evidence="20">
    <location>
        <begin position="9"/>
        <end position="370"/>
    </location>
</feature>
<dbReference type="Gene3D" id="3.20.20.70">
    <property type="entry name" value="Aldolase class I"/>
    <property type="match status" value="1"/>
</dbReference>
<dbReference type="PANTHER" id="PTHR10578:SF82">
    <property type="entry name" value="CYTOCHROME B2, PUTATIVE (AFU_ORTHOLOGUE AFUA_1G07200)-RELATED"/>
    <property type="match status" value="1"/>
</dbReference>
<keyword evidence="22" id="KW-1185">Reference proteome</keyword>
<feature type="binding site" evidence="19">
    <location>
        <position position="237"/>
    </location>
    <ligand>
        <name>FMN</name>
        <dbReference type="ChEBI" id="CHEBI:58210"/>
    </ligand>
</feature>
<reference evidence="21" key="1">
    <citation type="submission" date="2022-11" db="EMBL/GenBank/DDBJ databases">
        <authorList>
            <person name="Petersen C."/>
        </authorList>
    </citation>
    <scope>NUCLEOTIDE SEQUENCE</scope>
    <source>
        <strain evidence="21">IBT 22155</strain>
    </source>
</reference>
<evidence type="ECO:0000256" key="8">
    <source>
        <dbReference type="ARBA" id="ARBA00022723"/>
    </source>
</evidence>
<gene>
    <name evidence="21" type="ORF">N7515_004763</name>
</gene>
<dbReference type="RefSeq" id="XP_056522457.1">
    <property type="nucleotide sequence ID" value="XM_056665507.1"/>
</dbReference>
<evidence type="ECO:0000256" key="14">
    <source>
        <dbReference type="ARBA" id="ARBA00061137"/>
    </source>
</evidence>
<evidence type="ECO:0000256" key="15">
    <source>
        <dbReference type="ARBA" id="ARBA00061589"/>
    </source>
</evidence>
<dbReference type="PIRSF" id="PIRSF000138">
    <property type="entry name" value="Al-hdrx_acd_dh"/>
    <property type="match status" value="1"/>
</dbReference>
<dbReference type="InterPro" id="IPR012133">
    <property type="entry name" value="Alpha-hydoxy_acid_DH_FMN"/>
</dbReference>
<keyword evidence="8" id="KW-0479">Metal-binding</keyword>
<keyword evidence="5" id="KW-0349">Heme</keyword>
<feature type="active site" description="Proton acceptor" evidence="18">
    <location>
        <position position="262"/>
    </location>
</feature>
<evidence type="ECO:0000256" key="3">
    <source>
        <dbReference type="ARBA" id="ARBA00004569"/>
    </source>
</evidence>
<comment type="cofactor">
    <cofactor evidence="2">
        <name>heme b</name>
        <dbReference type="ChEBI" id="CHEBI:60344"/>
    </cofactor>
</comment>
<comment type="similarity">
    <text evidence="12">Belongs to the FMN-dependent alpha-hydroxy acid dehydrogenase family.</text>
</comment>
<evidence type="ECO:0000256" key="5">
    <source>
        <dbReference type="ARBA" id="ARBA00022617"/>
    </source>
</evidence>
<comment type="subcellular location">
    <subcellularLocation>
        <location evidence="3">Mitochondrion intermembrane space</location>
    </subcellularLocation>
</comment>
<evidence type="ECO:0000256" key="1">
    <source>
        <dbReference type="ARBA" id="ARBA00001917"/>
    </source>
</evidence>
<dbReference type="GeneID" id="81404677"/>
<evidence type="ECO:0000256" key="17">
    <source>
        <dbReference type="ARBA" id="ARBA00068515"/>
    </source>
</evidence>
<evidence type="ECO:0000256" key="2">
    <source>
        <dbReference type="ARBA" id="ARBA00001970"/>
    </source>
</evidence>
<evidence type="ECO:0000256" key="13">
    <source>
        <dbReference type="ARBA" id="ARBA00052399"/>
    </source>
</evidence>
<keyword evidence="9" id="KW-0560">Oxidoreductase</keyword>
<protein>
    <recommendedName>
        <fullName evidence="17">L-lactate dehydrogenase (cytochrome)</fullName>
        <ecNumber evidence="16">1.1.2.3</ecNumber>
    </recommendedName>
</protein>
<dbReference type="PROSITE" id="PS51349">
    <property type="entry name" value="FMN_HYDROXY_ACID_DH_2"/>
    <property type="match status" value="1"/>
</dbReference>
<keyword evidence="11" id="KW-0496">Mitochondrion</keyword>
<evidence type="ECO:0000256" key="18">
    <source>
        <dbReference type="PIRSR" id="PIRSR000138-1"/>
    </source>
</evidence>
<dbReference type="GO" id="GO:0005758">
    <property type="term" value="C:mitochondrial intermembrane space"/>
    <property type="evidence" value="ECO:0007669"/>
    <property type="project" value="UniProtKB-SubCell"/>
</dbReference>
<dbReference type="AlphaFoldDB" id="A0A9W9H112"/>
<evidence type="ECO:0000256" key="10">
    <source>
        <dbReference type="ARBA" id="ARBA00023004"/>
    </source>
</evidence>
<evidence type="ECO:0000256" key="9">
    <source>
        <dbReference type="ARBA" id="ARBA00023002"/>
    </source>
</evidence>
<feature type="binding site" evidence="19">
    <location>
        <begin position="88"/>
        <end position="90"/>
    </location>
    <ligand>
        <name>FMN</name>
        <dbReference type="ChEBI" id="CHEBI:58210"/>
    </ligand>
</feature>
<reference evidence="21" key="2">
    <citation type="journal article" date="2023" name="IMA Fungus">
        <title>Comparative genomic study of the Penicillium genus elucidates a diverse pangenome and 15 lateral gene transfer events.</title>
        <authorList>
            <person name="Petersen C."/>
            <person name="Sorensen T."/>
            <person name="Nielsen M.R."/>
            <person name="Sondergaard T.E."/>
            <person name="Sorensen J.L."/>
            <person name="Fitzpatrick D.A."/>
            <person name="Frisvad J.C."/>
            <person name="Nielsen K.L."/>
        </authorList>
    </citation>
    <scope>NUCLEOTIDE SEQUENCE</scope>
    <source>
        <strain evidence="21">IBT 22155</strain>
    </source>
</reference>
<evidence type="ECO:0000313" key="22">
    <source>
        <dbReference type="Proteomes" id="UP001149079"/>
    </source>
</evidence>
<comment type="catalytic activity">
    <reaction evidence="13">
        <text>(S)-lactate + 2 Fe(III)-[cytochrome c] = 2 Fe(II)-[cytochrome c] + pyruvate + 2 H(+)</text>
        <dbReference type="Rhea" id="RHEA:19909"/>
        <dbReference type="Rhea" id="RHEA-COMP:10350"/>
        <dbReference type="Rhea" id="RHEA-COMP:14399"/>
        <dbReference type="ChEBI" id="CHEBI:15361"/>
        <dbReference type="ChEBI" id="CHEBI:15378"/>
        <dbReference type="ChEBI" id="CHEBI:16651"/>
        <dbReference type="ChEBI" id="CHEBI:29033"/>
        <dbReference type="ChEBI" id="CHEBI:29034"/>
        <dbReference type="EC" id="1.1.2.3"/>
    </reaction>
    <physiologicalReaction direction="left-to-right" evidence="13">
        <dbReference type="Rhea" id="RHEA:19910"/>
    </physiologicalReaction>
</comment>
<dbReference type="InterPro" id="IPR037396">
    <property type="entry name" value="FMN_HAD"/>
</dbReference>
<comment type="subunit">
    <text evidence="4">Homotetramer.</text>
</comment>
<evidence type="ECO:0000256" key="19">
    <source>
        <dbReference type="PIRSR" id="PIRSR000138-2"/>
    </source>
</evidence>
<proteinExistence type="inferred from homology"/>
<comment type="similarity">
    <text evidence="15">In the N-terminal section; belongs to the cytochrome b5 family.</text>
</comment>
<evidence type="ECO:0000259" key="20">
    <source>
        <dbReference type="PROSITE" id="PS51349"/>
    </source>
</evidence>
<feature type="binding site" evidence="19">
    <location>
        <position position="262"/>
    </location>
    <ligand>
        <name>glyoxylate</name>
        <dbReference type="ChEBI" id="CHEBI:36655"/>
    </ligand>
</feature>
<dbReference type="GO" id="GO:0046872">
    <property type="term" value="F:metal ion binding"/>
    <property type="evidence" value="ECO:0007669"/>
    <property type="project" value="UniProtKB-KW"/>
</dbReference>
<keyword evidence="10" id="KW-0408">Iron</keyword>
<sequence>MGSASEILPSIESLKSLDEIEQLATKKLSKRAWSFNYAAAGDLISKQLNTDVYRSILLRPRVFIDVSKCDLTTTIMGHKVGLPIFISPMAMARLAHPTGEAGISEACRALGVMHMISNNASMTPEQIVAGASPDQIFGFQLYAQKERKESEALMARVNQIKEIKCIVLCIDEPVPGKHELGTGLNAYMGMNPLGPPTPDPAGVSVAVPSVSGPASDLTWEGTLEWIAAHTDLPVILKGLQTHEDARIASGFAQVKGIVLSNHGARVLDTAPPAIHTLLEIRKYCPEVFDKVEVTVDGGIRRGTDVVKALCLGAKAVGIGRAALWGLGAGGVAGVERTLQILADEIKTTMQLLGVHRIEDLGPQHVNARIVEQQIYDAR</sequence>
<organism evidence="21 22">
    <name type="scientific">Penicillium bovifimosum</name>
    <dbReference type="NCBI Taxonomy" id="126998"/>
    <lineage>
        <taxon>Eukaryota</taxon>
        <taxon>Fungi</taxon>
        <taxon>Dikarya</taxon>
        <taxon>Ascomycota</taxon>
        <taxon>Pezizomycotina</taxon>
        <taxon>Eurotiomycetes</taxon>
        <taxon>Eurotiomycetidae</taxon>
        <taxon>Eurotiales</taxon>
        <taxon>Aspergillaceae</taxon>
        <taxon>Penicillium</taxon>
    </lineage>
</organism>
<feature type="binding site" evidence="19">
    <location>
        <position position="140"/>
    </location>
    <ligand>
        <name>FMN</name>
        <dbReference type="ChEBI" id="CHEBI:58210"/>
    </ligand>
</feature>
<evidence type="ECO:0000256" key="12">
    <source>
        <dbReference type="ARBA" id="ARBA00024042"/>
    </source>
</evidence>
<comment type="caution">
    <text evidence="21">The sequence shown here is derived from an EMBL/GenBank/DDBJ whole genome shotgun (WGS) entry which is preliminary data.</text>
</comment>
<dbReference type="GO" id="GO:0010181">
    <property type="term" value="F:FMN binding"/>
    <property type="evidence" value="ECO:0007669"/>
    <property type="project" value="InterPro"/>
</dbReference>
<evidence type="ECO:0000313" key="21">
    <source>
        <dbReference type="EMBL" id="KAJ5135485.1"/>
    </source>
</evidence>